<keyword evidence="9" id="KW-1185">Reference proteome</keyword>
<feature type="transmembrane region" description="Helical" evidence="6">
    <location>
        <begin position="264"/>
        <end position="282"/>
    </location>
</feature>
<name>A0ABV2IV82_9HYPH</name>
<feature type="transmembrane region" description="Helical" evidence="6">
    <location>
        <begin position="95"/>
        <end position="116"/>
    </location>
</feature>
<feature type="transmembrane region" description="Helical" evidence="6">
    <location>
        <begin position="72"/>
        <end position="89"/>
    </location>
</feature>
<evidence type="ECO:0000256" key="1">
    <source>
        <dbReference type="ARBA" id="ARBA00004141"/>
    </source>
</evidence>
<evidence type="ECO:0000256" key="5">
    <source>
        <dbReference type="ARBA" id="ARBA00023136"/>
    </source>
</evidence>
<protein>
    <submittedName>
        <fullName evidence="8">Drug/metabolite transporter (DMT)-like permease</fullName>
    </submittedName>
</protein>
<dbReference type="PANTHER" id="PTHR22911">
    <property type="entry name" value="ACYL-MALONYL CONDENSING ENZYME-RELATED"/>
    <property type="match status" value="1"/>
</dbReference>
<evidence type="ECO:0000256" key="3">
    <source>
        <dbReference type="ARBA" id="ARBA00022692"/>
    </source>
</evidence>
<feature type="transmembrane region" description="Helical" evidence="6">
    <location>
        <begin position="9"/>
        <end position="27"/>
    </location>
</feature>
<feature type="transmembrane region" description="Helical" evidence="6">
    <location>
        <begin position="210"/>
        <end position="228"/>
    </location>
</feature>
<dbReference type="SUPFAM" id="SSF103481">
    <property type="entry name" value="Multidrug resistance efflux transporter EmrE"/>
    <property type="match status" value="2"/>
</dbReference>
<feature type="transmembrane region" description="Helical" evidence="6">
    <location>
        <begin position="39"/>
        <end position="60"/>
    </location>
</feature>
<feature type="domain" description="EamA" evidence="7">
    <location>
        <begin position="8"/>
        <end position="140"/>
    </location>
</feature>
<keyword evidence="3 6" id="KW-0812">Transmembrane</keyword>
<accession>A0ABV2IV82</accession>
<evidence type="ECO:0000313" key="9">
    <source>
        <dbReference type="Proteomes" id="UP001549047"/>
    </source>
</evidence>
<dbReference type="EMBL" id="JBEPMB010000001">
    <property type="protein sequence ID" value="MET3612396.1"/>
    <property type="molecule type" value="Genomic_DNA"/>
</dbReference>
<dbReference type="InterPro" id="IPR000620">
    <property type="entry name" value="EamA_dom"/>
</dbReference>
<evidence type="ECO:0000256" key="6">
    <source>
        <dbReference type="SAM" id="Phobius"/>
    </source>
</evidence>
<dbReference type="InterPro" id="IPR037185">
    <property type="entry name" value="EmrE-like"/>
</dbReference>
<gene>
    <name evidence="8" type="ORF">ABID16_000701</name>
</gene>
<feature type="transmembrane region" description="Helical" evidence="6">
    <location>
        <begin position="123"/>
        <end position="140"/>
    </location>
</feature>
<feature type="transmembrane region" description="Helical" evidence="6">
    <location>
        <begin position="240"/>
        <end position="258"/>
    </location>
</feature>
<keyword evidence="5 6" id="KW-0472">Membrane</keyword>
<reference evidence="8 9" key="1">
    <citation type="submission" date="2024-06" db="EMBL/GenBank/DDBJ databases">
        <title>Genomic Encyclopedia of Type Strains, Phase IV (KMG-IV): sequencing the most valuable type-strain genomes for metagenomic binning, comparative biology and taxonomic classification.</title>
        <authorList>
            <person name="Goeker M."/>
        </authorList>
    </citation>
    <scope>NUCLEOTIDE SEQUENCE [LARGE SCALE GENOMIC DNA]</scope>
    <source>
        <strain evidence="8 9">DSM 29780</strain>
    </source>
</reference>
<comment type="similarity">
    <text evidence="2">Belongs to the drug/metabolite transporter (DMT) superfamily. 10 TMS drug/metabolite exporter (DME) (TC 2.A.7.3) family.</text>
</comment>
<evidence type="ECO:0000313" key="8">
    <source>
        <dbReference type="EMBL" id="MET3612396.1"/>
    </source>
</evidence>
<dbReference type="Pfam" id="PF00892">
    <property type="entry name" value="EamA"/>
    <property type="match status" value="2"/>
</dbReference>
<dbReference type="Proteomes" id="UP001549047">
    <property type="component" value="Unassembled WGS sequence"/>
</dbReference>
<comment type="caution">
    <text evidence="8">The sequence shown here is derived from an EMBL/GenBank/DDBJ whole genome shotgun (WGS) entry which is preliminary data.</text>
</comment>
<dbReference type="RefSeq" id="WP_354554961.1">
    <property type="nucleotide sequence ID" value="NZ_JBEPMB010000001.1"/>
</dbReference>
<sequence>MALSDNIKGAIYMSAAMAGFGFNDMLVKAATKTLATGEIILIRGAISTLLIFLLALHMGALRPLKTVMHPMLALRVLAEVTATFTYIYALGQLPLANAGAILQFLPLAVTLGAALFLREPVGWRRWGAIIAGFVGVLLIIKPGPDGFSIASFLALACVFAAAARDIATKQLPQGIPTVFVTLMTSLAVTVGAGIFIQPLGGWHSPSITDVTLLGLAAVCLMIGYLALISSMRTGEISFIAPFRYTYMIWALALSFLVFGDLPDIFMLAGCAIVVASGIYTFYRENRRRTGLPAQSLPHAPH</sequence>
<proteinExistence type="inferred from homology"/>
<feature type="domain" description="EamA" evidence="7">
    <location>
        <begin position="150"/>
        <end position="276"/>
    </location>
</feature>
<evidence type="ECO:0000256" key="4">
    <source>
        <dbReference type="ARBA" id="ARBA00022989"/>
    </source>
</evidence>
<organism evidence="8 9">
    <name type="scientific">Rhizobium aquaticum</name>
    <dbReference type="NCBI Taxonomy" id="1549636"/>
    <lineage>
        <taxon>Bacteria</taxon>
        <taxon>Pseudomonadati</taxon>
        <taxon>Pseudomonadota</taxon>
        <taxon>Alphaproteobacteria</taxon>
        <taxon>Hyphomicrobiales</taxon>
        <taxon>Rhizobiaceae</taxon>
        <taxon>Rhizobium/Agrobacterium group</taxon>
        <taxon>Rhizobium</taxon>
    </lineage>
</organism>
<evidence type="ECO:0000256" key="2">
    <source>
        <dbReference type="ARBA" id="ARBA00009853"/>
    </source>
</evidence>
<feature type="transmembrane region" description="Helical" evidence="6">
    <location>
        <begin position="175"/>
        <end position="198"/>
    </location>
</feature>
<comment type="subcellular location">
    <subcellularLocation>
        <location evidence="1">Membrane</location>
        <topology evidence="1">Multi-pass membrane protein</topology>
    </subcellularLocation>
</comment>
<dbReference type="PANTHER" id="PTHR22911:SF6">
    <property type="entry name" value="SOLUTE CARRIER FAMILY 35 MEMBER G1"/>
    <property type="match status" value="1"/>
</dbReference>
<evidence type="ECO:0000259" key="7">
    <source>
        <dbReference type="Pfam" id="PF00892"/>
    </source>
</evidence>
<keyword evidence="4 6" id="KW-1133">Transmembrane helix</keyword>